<sequence length="547" mass="60854">MGTNTRQNVVDSSKTMGEVDSRVPFKSVKAAVSLFGGPSVSPDKFTVVKHNDPPPNARELVKEAQFHLAQNELNKFKEKLKNAEATRIQALAELEQAKRTAKELSYKLKAVSESNELALKASEIAKMQAKRYEEVNSSAFPKNDVTRESDLVGRQHVAAVDEVDAIKQVVSSFKKDIQPAEDAKLSALLRQAESRKFSDANMERAAQLVKGIAGWPGSLSDIKRASLRAHQDKSVVHSEKDVKRVPHGDGSEQTINKLSTVKKELDPVSVGNLGTNLTKTAEEFRDSKKENINPPALDSVTTVASGLDGVKDVLQKIAEEETSLKTMMESLCLELDNIKKESLKLKLEEAETDNSKAELEAITSGEPKAQATCNSLISTFQQLTLESENARTKSETMKNTADELMREAETVQISLNEASRSFSRSNRSGEIEGIARLERIKREVEEMKLVTEEALKRVEMAEAARRAAEGEMRRLRERDQRRANEAACRILVETQLSKTPSPPRTRVRRSNPARKEGKILELWENFIEADNTFTASQWVFPEEGHSS</sequence>
<dbReference type="InterPro" id="IPR008545">
    <property type="entry name" value="Web"/>
</dbReference>
<dbReference type="PANTHER" id="PTHR32054">
    <property type="entry name" value="HEAVY CHAIN, PUTATIVE, EXPRESSED-RELATED-RELATED"/>
    <property type="match status" value="1"/>
</dbReference>
<keyword evidence="2 3" id="KW-0175">Coiled coil</keyword>
<evidence type="ECO:0000313" key="5">
    <source>
        <dbReference type="EMBL" id="CAA2631464.1"/>
    </source>
</evidence>
<proteinExistence type="inferred from homology"/>
<reference evidence="5 6" key="1">
    <citation type="submission" date="2019-12" db="EMBL/GenBank/DDBJ databases">
        <authorList>
            <person name="Scholz U."/>
            <person name="Mascher M."/>
            <person name="Fiebig A."/>
        </authorList>
    </citation>
    <scope>NUCLEOTIDE SEQUENCE</scope>
</reference>
<dbReference type="GO" id="GO:0009904">
    <property type="term" value="P:chloroplast accumulation movement"/>
    <property type="evidence" value="ECO:0007669"/>
    <property type="project" value="TreeGrafter"/>
</dbReference>
<feature type="region of interest" description="Disordered" evidence="4">
    <location>
        <begin position="494"/>
        <end position="513"/>
    </location>
</feature>
<feature type="coiled-coil region" evidence="3">
    <location>
        <begin position="328"/>
        <end position="360"/>
    </location>
</feature>
<feature type="coiled-coil region" evidence="3">
    <location>
        <begin position="387"/>
        <end position="478"/>
    </location>
</feature>
<dbReference type="Proteomes" id="UP001189122">
    <property type="component" value="Unassembled WGS sequence"/>
</dbReference>
<feature type="coiled-coil region" evidence="3">
    <location>
        <begin position="66"/>
        <end position="114"/>
    </location>
</feature>
<dbReference type="Pfam" id="PF05701">
    <property type="entry name" value="WEMBL"/>
    <property type="match status" value="1"/>
</dbReference>
<dbReference type="GO" id="GO:0005829">
    <property type="term" value="C:cytosol"/>
    <property type="evidence" value="ECO:0007669"/>
    <property type="project" value="TreeGrafter"/>
</dbReference>
<dbReference type="PANTHER" id="PTHR32054:SF3">
    <property type="entry name" value="HEAVY CHAIN, PUTATIVE, EXPRESSED-RELATED"/>
    <property type="match status" value="1"/>
</dbReference>
<feature type="compositionally biased region" description="Basic and acidic residues" evidence="4">
    <location>
        <begin position="230"/>
        <end position="250"/>
    </location>
</feature>
<feature type="region of interest" description="Disordered" evidence="4">
    <location>
        <begin position="230"/>
        <end position="252"/>
    </location>
</feature>
<evidence type="ECO:0000256" key="3">
    <source>
        <dbReference type="SAM" id="Coils"/>
    </source>
</evidence>
<organism evidence="5">
    <name type="scientific">Spirodela intermedia</name>
    <name type="common">Intermediate duckweed</name>
    <dbReference type="NCBI Taxonomy" id="51605"/>
    <lineage>
        <taxon>Eukaryota</taxon>
        <taxon>Viridiplantae</taxon>
        <taxon>Streptophyta</taxon>
        <taxon>Embryophyta</taxon>
        <taxon>Tracheophyta</taxon>
        <taxon>Spermatophyta</taxon>
        <taxon>Magnoliopsida</taxon>
        <taxon>Liliopsida</taxon>
        <taxon>Araceae</taxon>
        <taxon>Lemnoideae</taxon>
        <taxon>Spirodela</taxon>
    </lineage>
</organism>
<comment type="similarity">
    <text evidence="1">Belongs to the WEB family.</text>
</comment>
<keyword evidence="6" id="KW-1185">Reference proteome</keyword>
<dbReference type="EMBL" id="LR743601">
    <property type="protein sequence ID" value="CAA2631464.1"/>
    <property type="molecule type" value="Genomic_DNA"/>
</dbReference>
<protein>
    <submittedName>
        <fullName evidence="5">Uncharacterized protein</fullName>
    </submittedName>
</protein>
<evidence type="ECO:0000256" key="2">
    <source>
        <dbReference type="ARBA" id="ARBA00023054"/>
    </source>
</evidence>
<accession>A0A7I8JKK0</accession>
<name>A0A7I8JKK0_SPIIN</name>
<evidence type="ECO:0000256" key="4">
    <source>
        <dbReference type="SAM" id="MobiDB-lite"/>
    </source>
</evidence>
<evidence type="ECO:0000313" key="6">
    <source>
        <dbReference type="Proteomes" id="UP001189122"/>
    </source>
</evidence>
<dbReference type="GO" id="GO:0009903">
    <property type="term" value="P:chloroplast avoidance movement"/>
    <property type="evidence" value="ECO:0007669"/>
    <property type="project" value="TreeGrafter"/>
</dbReference>
<gene>
    <name evidence="5" type="ORF">SI7747_14017112</name>
</gene>
<dbReference type="AlphaFoldDB" id="A0A7I8JKK0"/>
<dbReference type="EMBL" id="CACRZD030000014">
    <property type="protein sequence ID" value="CAA6670707.1"/>
    <property type="molecule type" value="Genomic_DNA"/>
</dbReference>
<evidence type="ECO:0000256" key="1">
    <source>
        <dbReference type="ARBA" id="ARBA00005485"/>
    </source>
</evidence>